<accession>A0A517TDD3</accession>
<sequence>MIEDAEDFRRCLFILDPEHPGFPRHCDDLLDSLSRDVAENAYVHIFEFFRRYPESDMGAPGSLVHFVEQYYPDYMPALLHDARVYPSYNSILMVNRILNSEIPNQERSDLMDILRSTKNRDDIPDRVNELAADLLEFQNDRTESAG</sequence>
<evidence type="ECO:0000313" key="2">
    <source>
        <dbReference type="Proteomes" id="UP000319976"/>
    </source>
</evidence>
<dbReference type="EMBL" id="CP036316">
    <property type="protein sequence ID" value="QDT66377.1"/>
    <property type="molecule type" value="Genomic_DNA"/>
</dbReference>
<reference evidence="1 2" key="1">
    <citation type="submission" date="2019-02" db="EMBL/GenBank/DDBJ databases">
        <title>Deep-cultivation of Planctomycetes and their phenomic and genomic characterization uncovers novel biology.</title>
        <authorList>
            <person name="Wiegand S."/>
            <person name="Jogler M."/>
            <person name="Boedeker C."/>
            <person name="Pinto D."/>
            <person name="Vollmers J."/>
            <person name="Rivas-Marin E."/>
            <person name="Kohn T."/>
            <person name="Peeters S.H."/>
            <person name="Heuer A."/>
            <person name="Rast P."/>
            <person name="Oberbeckmann S."/>
            <person name="Bunk B."/>
            <person name="Jeske O."/>
            <person name="Meyerdierks A."/>
            <person name="Storesund J.E."/>
            <person name="Kallscheuer N."/>
            <person name="Luecker S."/>
            <person name="Lage O.M."/>
            <person name="Pohl T."/>
            <person name="Merkel B.J."/>
            <person name="Hornburger P."/>
            <person name="Mueller R.-W."/>
            <person name="Bruemmer F."/>
            <person name="Labrenz M."/>
            <person name="Spormann A.M."/>
            <person name="Op den Camp H."/>
            <person name="Overmann J."/>
            <person name="Amann R."/>
            <person name="Jetten M.S.M."/>
            <person name="Mascher T."/>
            <person name="Medema M.H."/>
            <person name="Devos D.P."/>
            <person name="Kaster A.-K."/>
            <person name="Ovreas L."/>
            <person name="Rohde M."/>
            <person name="Galperin M.Y."/>
            <person name="Jogler C."/>
        </authorList>
    </citation>
    <scope>NUCLEOTIDE SEQUENCE [LARGE SCALE GENOMIC DNA]</scope>
    <source>
        <strain evidence="1 2">V22</strain>
    </source>
</reference>
<dbReference type="Proteomes" id="UP000319976">
    <property type="component" value="Chromosome"/>
</dbReference>
<keyword evidence="2" id="KW-1185">Reference proteome</keyword>
<dbReference type="AlphaFoldDB" id="A0A517TDD3"/>
<evidence type="ECO:0000313" key="1">
    <source>
        <dbReference type="EMBL" id="QDT66377.1"/>
    </source>
</evidence>
<dbReference type="KEGG" id="chya:V22_36440"/>
<name>A0A517TDD3_9PLAN</name>
<proteinExistence type="predicted"/>
<gene>
    <name evidence="1" type="ORF">V22_36440</name>
</gene>
<protein>
    <recommendedName>
        <fullName evidence="3">Immunity protein 30 domain-containing protein</fullName>
    </recommendedName>
</protein>
<organism evidence="1 2">
    <name type="scientific">Calycomorphotria hydatis</name>
    <dbReference type="NCBI Taxonomy" id="2528027"/>
    <lineage>
        <taxon>Bacteria</taxon>
        <taxon>Pseudomonadati</taxon>
        <taxon>Planctomycetota</taxon>
        <taxon>Planctomycetia</taxon>
        <taxon>Planctomycetales</taxon>
        <taxon>Planctomycetaceae</taxon>
        <taxon>Calycomorphotria</taxon>
    </lineage>
</organism>
<evidence type="ECO:0008006" key="3">
    <source>
        <dbReference type="Google" id="ProtNLM"/>
    </source>
</evidence>